<evidence type="ECO:0000256" key="1">
    <source>
        <dbReference type="SAM" id="MobiDB-lite"/>
    </source>
</evidence>
<evidence type="ECO:0000313" key="3">
    <source>
        <dbReference type="Proteomes" id="UP000238642"/>
    </source>
</evidence>
<accession>A0A2S9JLS5</accession>
<gene>
    <name evidence="2" type="ORF">C5749_11290</name>
</gene>
<name>A0A2S9JLS5_9SPHI</name>
<dbReference type="Proteomes" id="UP000238642">
    <property type="component" value="Unassembled WGS sequence"/>
</dbReference>
<feature type="region of interest" description="Disordered" evidence="1">
    <location>
        <begin position="42"/>
        <end position="65"/>
    </location>
</feature>
<evidence type="ECO:0000313" key="2">
    <source>
        <dbReference type="EMBL" id="PRD54071.1"/>
    </source>
</evidence>
<dbReference type="EMBL" id="PVBS01000002">
    <property type="protein sequence ID" value="PRD54071.1"/>
    <property type="molecule type" value="Genomic_DNA"/>
</dbReference>
<reference evidence="2 3" key="1">
    <citation type="submission" date="2018-02" db="EMBL/GenBank/DDBJ databases">
        <title>The draft genome of Sphingobacterium gobiense H7.</title>
        <authorList>
            <person name="Li L."/>
            <person name="Liu L."/>
            <person name="Zhang X."/>
            <person name="Wang T."/>
            <person name="Liang L."/>
        </authorList>
    </citation>
    <scope>NUCLEOTIDE SEQUENCE [LARGE SCALE GENOMIC DNA]</scope>
    <source>
        <strain evidence="2 3">ACCC 05757</strain>
    </source>
</reference>
<comment type="caution">
    <text evidence="2">The sequence shown here is derived from an EMBL/GenBank/DDBJ whole genome shotgun (WGS) entry which is preliminary data.</text>
</comment>
<proteinExistence type="predicted"/>
<sequence>MEKSNKPEMKDVDISEAKQAYMSPTIQVVSIAMEYSIASGSGSIGSGSVTEEWNQESVQGKELNW</sequence>
<keyword evidence="3" id="KW-1185">Reference proteome</keyword>
<feature type="compositionally biased region" description="Polar residues" evidence="1">
    <location>
        <begin position="49"/>
        <end position="58"/>
    </location>
</feature>
<dbReference type="OrthoDB" id="9892221at2"/>
<protein>
    <submittedName>
        <fullName evidence="2">Uncharacterized protein</fullName>
    </submittedName>
</protein>
<organism evidence="2 3">
    <name type="scientific">Sphingobacterium gobiense</name>
    <dbReference type="NCBI Taxonomy" id="1382456"/>
    <lineage>
        <taxon>Bacteria</taxon>
        <taxon>Pseudomonadati</taxon>
        <taxon>Bacteroidota</taxon>
        <taxon>Sphingobacteriia</taxon>
        <taxon>Sphingobacteriales</taxon>
        <taxon>Sphingobacteriaceae</taxon>
        <taxon>Sphingobacterium</taxon>
    </lineage>
</organism>
<dbReference type="RefSeq" id="WP_105726092.1">
    <property type="nucleotide sequence ID" value="NZ_PVBS01000002.1"/>
</dbReference>
<dbReference type="AlphaFoldDB" id="A0A2S9JLS5"/>